<gene>
    <name evidence="5" type="ORF">AB0A76_07795</name>
</gene>
<dbReference type="PANTHER" id="PTHR43464">
    <property type="entry name" value="METHYLTRANSFERASE"/>
    <property type="match status" value="1"/>
</dbReference>
<keyword evidence="2" id="KW-0808">Transferase</keyword>
<name>A0ABV3CTY4_STREX</name>
<dbReference type="CDD" id="cd02440">
    <property type="entry name" value="AdoMet_MTases"/>
    <property type="match status" value="1"/>
</dbReference>
<dbReference type="Pfam" id="PF13649">
    <property type="entry name" value="Methyltransf_25"/>
    <property type="match status" value="1"/>
</dbReference>
<dbReference type="InterPro" id="IPR015797">
    <property type="entry name" value="NUDIX_hydrolase-like_dom_sf"/>
</dbReference>
<feature type="domain" description="Nudix hydrolase" evidence="4">
    <location>
        <begin position="271"/>
        <end position="406"/>
    </location>
</feature>
<dbReference type="CDD" id="cd04683">
    <property type="entry name" value="NUDIX_Hydrolase"/>
    <property type="match status" value="1"/>
</dbReference>
<keyword evidence="6" id="KW-1185">Reference proteome</keyword>
<evidence type="ECO:0000313" key="5">
    <source>
        <dbReference type="EMBL" id="MEU7293091.1"/>
    </source>
</evidence>
<keyword evidence="1 5" id="KW-0489">Methyltransferase</keyword>
<dbReference type="Pfam" id="PF00293">
    <property type="entry name" value="NUDIX"/>
    <property type="match status" value="1"/>
</dbReference>
<organism evidence="5 6">
    <name type="scientific">Streptomyces exfoliatus</name>
    <name type="common">Streptomyces hydrogenans</name>
    <dbReference type="NCBI Taxonomy" id="1905"/>
    <lineage>
        <taxon>Bacteria</taxon>
        <taxon>Bacillati</taxon>
        <taxon>Actinomycetota</taxon>
        <taxon>Actinomycetes</taxon>
        <taxon>Kitasatosporales</taxon>
        <taxon>Streptomycetaceae</taxon>
        <taxon>Streptomyces</taxon>
    </lineage>
</organism>
<evidence type="ECO:0000313" key="6">
    <source>
        <dbReference type="Proteomes" id="UP001551210"/>
    </source>
</evidence>
<dbReference type="SUPFAM" id="SSF55811">
    <property type="entry name" value="Nudix"/>
    <property type="match status" value="1"/>
</dbReference>
<dbReference type="SUPFAM" id="SSF53335">
    <property type="entry name" value="S-adenosyl-L-methionine-dependent methyltransferases"/>
    <property type="match status" value="1"/>
</dbReference>
<dbReference type="Gene3D" id="3.40.50.150">
    <property type="entry name" value="Vaccinia Virus protein VP39"/>
    <property type="match status" value="1"/>
</dbReference>
<keyword evidence="3" id="KW-0949">S-adenosyl-L-methionine</keyword>
<evidence type="ECO:0000256" key="2">
    <source>
        <dbReference type="ARBA" id="ARBA00022679"/>
    </source>
</evidence>
<dbReference type="Proteomes" id="UP001551210">
    <property type="component" value="Unassembled WGS sequence"/>
</dbReference>
<dbReference type="PROSITE" id="PS51462">
    <property type="entry name" value="NUDIX"/>
    <property type="match status" value="1"/>
</dbReference>
<protein>
    <submittedName>
        <fullName evidence="5">Methyltransferase domain-containing protein</fullName>
    </submittedName>
</protein>
<reference evidence="5 6" key="1">
    <citation type="submission" date="2024-06" db="EMBL/GenBank/DDBJ databases">
        <title>The Natural Products Discovery Center: Release of the First 8490 Sequenced Strains for Exploring Actinobacteria Biosynthetic Diversity.</title>
        <authorList>
            <person name="Kalkreuter E."/>
            <person name="Kautsar S.A."/>
            <person name="Yang D."/>
            <person name="Bader C.D."/>
            <person name="Teijaro C.N."/>
            <person name="Fluegel L."/>
            <person name="Davis C.M."/>
            <person name="Simpson J.R."/>
            <person name="Lauterbach L."/>
            <person name="Steele A.D."/>
            <person name="Gui C."/>
            <person name="Meng S."/>
            <person name="Li G."/>
            <person name="Viehrig K."/>
            <person name="Ye F."/>
            <person name="Su P."/>
            <person name="Kiefer A.F."/>
            <person name="Nichols A."/>
            <person name="Cepeda A.J."/>
            <person name="Yan W."/>
            <person name="Fan B."/>
            <person name="Jiang Y."/>
            <person name="Adhikari A."/>
            <person name="Zheng C.-J."/>
            <person name="Schuster L."/>
            <person name="Cowan T.M."/>
            <person name="Smanski M.J."/>
            <person name="Chevrette M.G."/>
            <person name="De Carvalho L.P.S."/>
            <person name="Shen B."/>
        </authorList>
    </citation>
    <scope>NUCLEOTIDE SEQUENCE [LARGE SCALE GENOMIC DNA]</scope>
    <source>
        <strain evidence="5 6">NPDC045705</strain>
    </source>
</reference>
<accession>A0ABV3CTY4</accession>
<dbReference type="GO" id="GO:0032259">
    <property type="term" value="P:methylation"/>
    <property type="evidence" value="ECO:0007669"/>
    <property type="project" value="UniProtKB-KW"/>
</dbReference>
<dbReference type="GO" id="GO:0008168">
    <property type="term" value="F:methyltransferase activity"/>
    <property type="evidence" value="ECO:0007669"/>
    <property type="project" value="UniProtKB-KW"/>
</dbReference>
<sequence>MTDFAAVGDAYAAHSRSARGRLRHDLVARRLLAELPGRPARILDVGCGNGEMTLRLAAAGHHVTAVDPSADMLAAAARRLDAQPELRPLVRFRETGIAALPAEGGPYDAVCCHGVLMYLDDTADAVARLAPLVAQGGLLSLLTKNRAAIGVREALRGDYAAARHLIEHAADTSLGHLGFPTRGDTAEVLDGLARDHGLVPLPWQGVRVFHDHLTDAWAPGEEEYESALRTEWTASWLSPYRDMGRQVHTLARREPAGPAGRTGVSGGGRHAVPVDVHLIAVRDGDGGPEVLLSRRAGAVYAAGYWHFPSGHVDGPFEDVVTALVRETREETGLVVDPDDVRAAVTVHHRSPAGGARVGFFFEVRCWAGTPRILEPEVCDGMEWFPLDALPDPMVAYCRAGLDAYRAGAAVALHFQEPGDPIGHDPAVHRLRLLPGR</sequence>
<dbReference type="Gene3D" id="3.90.79.10">
    <property type="entry name" value="Nucleoside Triphosphate Pyrophosphohydrolase"/>
    <property type="match status" value="1"/>
</dbReference>
<proteinExistence type="predicted"/>
<evidence type="ECO:0000259" key="4">
    <source>
        <dbReference type="PROSITE" id="PS51462"/>
    </source>
</evidence>
<evidence type="ECO:0000256" key="3">
    <source>
        <dbReference type="ARBA" id="ARBA00022691"/>
    </source>
</evidence>
<comment type="caution">
    <text evidence="5">The sequence shown here is derived from an EMBL/GenBank/DDBJ whole genome shotgun (WGS) entry which is preliminary data.</text>
</comment>
<evidence type="ECO:0000256" key="1">
    <source>
        <dbReference type="ARBA" id="ARBA00022603"/>
    </source>
</evidence>
<dbReference type="EMBL" id="JBEZAM010000006">
    <property type="protein sequence ID" value="MEU7293091.1"/>
    <property type="molecule type" value="Genomic_DNA"/>
</dbReference>
<dbReference type="PANTHER" id="PTHR43464:SF19">
    <property type="entry name" value="UBIQUINONE BIOSYNTHESIS O-METHYLTRANSFERASE, MITOCHONDRIAL"/>
    <property type="match status" value="1"/>
</dbReference>
<dbReference type="InterPro" id="IPR041698">
    <property type="entry name" value="Methyltransf_25"/>
</dbReference>
<dbReference type="RefSeq" id="WP_359205491.1">
    <property type="nucleotide sequence ID" value="NZ_JBEZAM010000006.1"/>
</dbReference>
<dbReference type="InterPro" id="IPR029063">
    <property type="entry name" value="SAM-dependent_MTases_sf"/>
</dbReference>
<dbReference type="InterPro" id="IPR000086">
    <property type="entry name" value="NUDIX_hydrolase_dom"/>
</dbReference>